<sequence length="613" mass="65206">MGDDQVSRRRPLDALVVELATGLIDADARNVERVYSALLRDLNTDFGTDTCFLRHNDHDLDASVLVAEWPPRPSIPDPDPLGNVPFCDADPVFASTRDQTTVMIYRPSDQPRPYRDRVTTGSGEPSTTMVAVPLVGEDRTLGVLGFVSFRDRVWSTEEIDAVTAVGAMLAQVHRRVAAENELRRHALHDELTGLLARRGLSEELRTRLRGDEPIAVLFADVDRLSALNDFLGQGIGDRFLRTVADRLTHRLPSAAVARLGGDEFVLVVGDVTTAADGVALGERVRRTIAEPMSIGDDRVTRTASVGVTVGTENPYELLRRADRAALRAKASGGNAVVEYSGGTADEALSRNGLELSLGEAVATGALVLHHRPEVDLRTGRLTAVESSVRWPHPTRGLLGPADFVPVADMSNLAPELGRWIVEQTCRAHATRLSRTGRADLRVHVTLSPGFVASVAFPDAVAAALDRYGVDPRLLCVGVSETGMVDSVTRTADALAAVRASGVRIALDDVGSGYGSLLHLKRLPLDVLTVDARFARDAVGDAGDRAVLAALATVAREMSLDAVATGVDNPEVARTLLGLGFGPARGAAVGPWADEVVPAVTGTAGLPPTGPRLG</sequence>
<dbReference type="InterPro" id="IPR029787">
    <property type="entry name" value="Nucleotide_cyclase"/>
</dbReference>
<evidence type="ECO:0000313" key="4">
    <source>
        <dbReference type="EMBL" id="SFA39037.1"/>
    </source>
</evidence>
<feature type="domain" description="GGDEF" evidence="3">
    <location>
        <begin position="212"/>
        <end position="341"/>
    </location>
</feature>
<dbReference type="SUPFAM" id="SSF55781">
    <property type="entry name" value="GAF domain-like"/>
    <property type="match status" value="1"/>
</dbReference>
<name>A0A1I0SHW0_9NOCA</name>
<dbReference type="Pfam" id="PF00990">
    <property type="entry name" value="GGDEF"/>
    <property type="match status" value="1"/>
</dbReference>
<dbReference type="CDD" id="cd01949">
    <property type="entry name" value="GGDEF"/>
    <property type="match status" value="1"/>
</dbReference>
<dbReference type="OrthoDB" id="23692at2"/>
<organism evidence="4 5">
    <name type="scientific">Rhodococcoides kroppenstedtii</name>
    <dbReference type="NCBI Taxonomy" id="293050"/>
    <lineage>
        <taxon>Bacteria</taxon>
        <taxon>Bacillati</taxon>
        <taxon>Actinomycetota</taxon>
        <taxon>Actinomycetes</taxon>
        <taxon>Mycobacteriales</taxon>
        <taxon>Nocardiaceae</taxon>
        <taxon>Rhodococcoides</taxon>
    </lineage>
</organism>
<dbReference type="RefSeq" id="WP_068361819.1">
    <property type="nucleotide sequence ID" value="NZ_FOJN01000001.1"/>
</dbReference>
<dbReference type="SMART" id="SM00065">
    <property type="entry name" value="GAF"/>
    <property type="match status" value="1"/>
</dbReference>
<proteinExistence type="predicted"/>
<dbReference type="Pfam" id="PF01590">
    <property type="entry name" value="GAF"/>
    <property type="match status" value="1"/>
</dbReference>
<dbReference type="Gene3D" id="3.30.450.40">
    <property type="match status" value="1"/>
</dbReference>
<dbReference type="PROSITE" id="PS50883">
    <property type="entry name" value="EAL"/>
    <property type="match status" value="1"/>
</dbReference>
<evidence type="ECO:0000259" key="2">
    <source>
        <dbReference type="PROSITE" id="PS50883"/>
    </source>
</evidence>
<dbReference type="PANTHER" id="PTHR44757:SF2">
    <property type="entry name" value="BIOFILM ARCHITECTURE MAINTENANCE PROTEIN MBAA"/>
    <property type="match status" value="1"/>
</dbReference>
<feature type="region of interest" description="Disordered" evidence="1">
    <location>
        <begin position="107"/>
        <end position="128"/>
    </location>
</feature>
<dbReference type="AlphaFoldDB" id="A0A1I0SHW0"/>
<dbReference type="EMBL" id="FOJN01000001">
    <property type="protein sequence ID" value="SFA39037.1"/>
    <property type="molecule type" value="Genomic_DNA"/>
</dbReference>
<dbReference type="CDD" id="cd01948">
    <property type="entry name" value="EAL"/>
    <property type="match status" value="1"/>
</dbReference>
<accession>A0A1I0SHW0</accession>
<dbReference type="SMART" id="SM00052">
    <property type="entry name" value="EAL"/>
    <property type="match status" value="1"/>
</dbReference>
<dbReference type="SUPFAM" id="SSF141868">
    <property type="entry name" value="EAL domain-like"/>
    <property type="match status" value="1"/>
</dbReference>
<dbReference type="Pfam" id="PF00563">
    <property type="entry name" value="EAL"/>
    <property type="match status" value="1"/>
</dbReference>
<dbReference type="InterPro" id="IPR000160">
    <property type="entry name" value="GGDEF_dom"/>
</dbReference>
<dbReference type="PROSITE" id="PS50887">
    <property type="entry name" value="GGDEF"/>
    <property type="match status" value="1"/>
</dbReference>
<dbReference type="InterPro" id="IPR003018">
    <property type="entry name" value="GAF"/>
</dbReference>
<evidence type="ECO:0000259" key="3">
    <source>
        <dbReference type="PROSITE" id="PS50887"/>
    </source>
</evidence>
<dbReference type="InterPro" id="IPR043128">
    <property type="entry name" value="Rev_trsase/Diguanyl_cyclase"/>
</dbReference>
<dbReference type="InterPro" id="IPR035919">
    <property type="entry name" value="EAL_sf"/>
</dbReference>
<dbReference type="GeneID" id="85484301"/>
<dbReference type="SMART" id="SM00267">
    <property type="entry name" value="GGDEF"/>
    <property type="match status" value="1"/>
</dbReference>
<dbReference type="Proteomes" id="UP000182054">
    <property type="component" value="Unassembled WGS sequence"/>
</dbReference>
<dbReference type="InterPro" id="IPR052155">
    <property type="entry name" value="Biofilm_reg_signaling"/>
</dbReference>
<feature type="compositionally biased region" description="Polar residues" evidence="1">
    <location>
        <begin position="119"/>
        <end position="128"/>
    </location>
</feature>
<dbReference type="Gene3D" id="3.20.20.450">
    <property type="entry name" value="EAL domain"/>
    <property type="match status" value="1"/>
</dbReference>
<evidence type="ECO:0000256" key="1">
    <source>
        <dbReference type="SAM" id="MobiDB-lite"/>
    </source>
</evidence>
<protein>
    <submittedName>
        <fullName evidence="4">Diguanylate cyclase (GGDEF) domain-containing protein</fullName>
    </submittedName>
</protein>
<dbReference type="PANTHER" id="PTHR44757">
    <property type="entry name" value="DIGUANYLATE CYCLASE DGCP"/>
    <property type="match status" value="1"/>
</dbReference>
<dbReference type="InterPro" id="IPR029016">
    <property type="entry name" value="GAF-like_dom_sf"/>
</dbReference>
<dbReference type="NCBIfam" id="TIGR00254">
    <property type="entry name" value="GGDEF"/>
    <property type="match status" value="1"/>
</dbReference>
<dbReference type="Gene3D" id="3.30.70.270">
    <property type="match status" value="1"/>
</dbReference>
<dbReference type="SUPFAM" id="SSF55073">
    <property type="entry name" value="Nucleotide cyclase"/>
    <property type="match status" value="1"/>
</dbReference>
<gene>
    <name evidence="4" type="ORF">SAMN05444374_101237</name>
</gene>
<feature type="domain" description="EAL" evidence="2">
    <location>
        <begin position="350"/>
        <end position="605"/>
    </location>
</feature>
<reference evidence="4 5" key="1">
    <citation type="submission" date="2016-10" db="EMBL/GenBank/DDBJ databases">
        <authorList>
            <person name="de Groot N.N."/>
        </authorList>
    </citation>
    <scope>NUCLEOTIDE SEQUENCE [LARGE SCALE GENOMIC DNA]</scope>
    <source>
        <strain evidence="4 5">DSM 44908</strain>
    </source>
</reference>
<dbReference type="InterPro" id="IPR001633">
    <property type="entry name" value="EAL_dom"/>
</dbReference>
<evidence type="ECO:0000313" key="5">
    <source>
        <dbReference type="Proteomes" id="UP000182054"/>
    </source>
</evidence>